<protein>
    <recommendedName>
        <fullName evidence="4">NAD-specific glutamate dehydrogenase</fullName>
    </recommendedName>
</protein>
<proteinExistence type="predicted"/>
<evidence type="ECO:0008006" key="4">
    <source>
        <dbReference type="Google" id="ProtNLM"/>
    </source>
</evidence>
<accession>A0A653KS85</accession>
<organism evidence="2 3">
    <name type="scientific">Aeromonas veronii</name>
    <dbReference type="NCBI Taxonomy" id="654"/>
    <lineage>
        <taxon>Bacteria</taxon>
        <taxon>Pseudomonadati</taxon>
        <taxon>Pseudomonadota</taxon>
        <taxon>Gammaproteobacteria</taxon>
        <taxon>Aeromonadales</taxon>
        <taxon>Aeromonadaceae</taxon>
        <taxon>Aeromonas</taxon>
    </lineage>
</organism>
<gene>
    <name evidence="2" type="ORF">AERO8C_120419</name>
</gene>
<dbReference type="AlphaFoldDB" id="A0A653KS85"/>
<evidence type="ECO:0000313" key="2">
    <source>
        <dbReference type="EMBL" id="VXA81922.1"/>
    </source>
</evidence>
<dbReference type="EMBL" id="CABWLC010000004">
    <property type="protein sequence ID" value="VXA81922.1"/>
    <property type="molecule type" value="Genomic_DNA"/>
</dbReference>
<sequence>MLCVFSQKSERGAAVAAIFRMPEVGVDGLIDHLVRGLHRLALQHGGLGHHLGDVAGDLMDIRQIRQQRALLPFHQRRALCQRAAGRHQHGVGHPGGAGGNDAKADPREDEGVVALGDDVALALVLHRCKRTAGGHQRLTVGPADEVSRRRLDPGGGVREREDDGTGTVLVHGLDHLFGEQPRLTGDPDQDIRATVLHHLQQGDIVPHRPVGDALHRLGETALEVELVGDLVGDKTEAIHHKDPAAGLGIGQPLGLHLRHDLLGDAAAGAASAEESDSLLGELGTGGLAGGDQAAQRHRRSTLNVVVEAAELVLVAIEQRHGIVLGEVLELQQDIGPAALDRLNEGIDELGILFTGDARIAPPHVEGVVQQLLVVGADIQHHRQAVGGRDAATGGVERQLADGNTHAADALITQTQDPLAVSHHDHLDVLLGGVLQHVIDPLLVRIGDEEATGAAIDVGELLARLAHRRGVDDGQHLGQVVVQQPIEQCLVGVLDVAQIDVLVHVVAKRHKLAIGTLGLLLDGLDILGQQPLEVEVAALFAGEGAPLVEQRGLQQSGAGVGNVERTFLVIIFKHGS</sequence>
<name>A0A653KS85_AERVE</name>
<feature type="region of interest" description="Disordered" evidence="1">
    <location>
        <begin position="84"/>
        <end position="107"/>
    </location>
</feature>
<evidence type="ECO:0000313" key="3">
    <source>
        <dbReference type="Proteomes" id="UP000439123"/>
    </source>
</evidence>
<reference evidence="2 3" key="1">
    <citation type="submission" date="2019-10" db="EMBL/GenBank/DDBJ databases">
        <authorList>
            <person name="Karimi E."/>
        </authorList>
    </citation>
    <scope>NUCLEOTIDE SEQUENCE [LARGE SCALE GENOMIC DNA]</scope>
    <source>
        <strain evidence="2">Aeromonas sp. 8C</strain>
    </source>
</reference>
<evidence type="ECO:0000256" key="1">
    <source>
        <dbReference type="SAM" id="MobiDB-lite"/>
    </source>
</evidence>
<dbReference type="Proteomes" id="UP000439123">
    <property type="component" value="Unassembled WGS sequence"/>
</dbReference>